<keyword evidence="3 6" id="KW-0489">Methyltransferase</keyword>
<accession>A0A934TJR0</accession>
<keyword evidence="8" id="KW-1185">Reference proteome</keyword>
<gene>
    <name evidence="6" type="primary">rsmG</name>
    <name evidence="7" type="ORF">CCR87_06735</name>
</gene>
<comment type="catalytic activity">
    <reaction evidence="6">
        <text>guanosine(527) in 16S rRNA + S-adenosyl-L-methionine = N(7)-methylguanosine(527) in 16S rRNA + S-adenosyl-L-homocysteine</text>
        <dbReference type="Rhea" id="RHEA:42732"/>
        <dbReference type="Rhea" id="RHEA-COMP:10209"/>
        <dbReference type="Rhea" id="RHEA-COMP:10210"/>
        <dbReference type="ChEBI" id="CHEBI:57856"/>
        <dbReference type="ChEBI" id="CHEBI:59789"/>
        <dbReference type="ChEBI" id="CHEBI:74269"/>
        <dbReference type="ChEBI" id="CHEBI:74480"/>
        <dbReference type="EC" id="2.1.1.170"/>
    </reaction>
</comment>
<keyword evidence="5 6" id="KW-0949">S-adenosyl-L-methionine</keyword>
<keyword evidence="2 6" id="KW-0698">rRNA processing</keyword>
<dbReference type="InterPro" id="IPR029063">
    <property type="entry name" value="SAM-dependent_MTases_sf"/>
</dbReference>
<evidence type="ECO:0000256" key="2">
    <source>
        <dbReference type="ARBA" id="ARBA00022552"/>
    </source>
</evidence>
<dbReference type="PANTHER" id="PTHR31760">
    <property type="entry name" value="S-ADENOSYL-L-METHIONINE-DEPENDENT METHYLTRANSFERASES SUPERFAMILY PROTEIN"/>
    <property type="match status" value="1"/>
</dbReference>
<comment type="function">
    <text evidence="6">Specifically methylates the N7 position of guanine in position 527 of 16S rRNA.</text>
</comment>
<comment type="caution">
    <text evidence="6">Lacks conserved residue(s) required for the propagation of feature annotation.</text>
</comment>
<dbReference type="InterPro" id="IPR003682">
    <property type="entry name" value="rRNA_ssu_MeTfrase_G"/>
</dbReference>
<dbReference type="EC" id="2.1.1.170" evidence="6"/>
<reference evidence="7" key="1">
    <citation type="submission" date="2017-05" db="EMBL/GenBank/DDBJ databases">
        <authorList>
            <person name="Imhoff J.F."/>
            <person name="Rahn T."/>
            <person name="Kuenzel S."/>
            <person name="Neulinger S.C."/>
        </authorList>
    </citation>
    <scope>NUCLEOTIDE SEQUENCE</scope>
    <source>
        <strain evidence="7">LMG 28126</strain>
    </source>
</reference>
<proteinExistence type="inferred from homology"/>
<evidence type="ECO:0000256" key="5">
    <source>
        <dbReference type="ARBA" id="ARBA00022691"/>
    </source>
</evidence>
<feature type="binding site" evidence="6">
    <location>
        <position position="137"/>
    </location>
    <ligand>
        <name>S-adenosyl-L-methionine</name>
        <dbReference type="ChEBI" id="CHEBI:59789"/>
    </ligand>
</feature>
<dbReference type="AlphaFoldDB" id="A0A934TJR0"/>
<comment type="subcellular location">
    <subcellularLocation>
        <location evidence="6">Cytoplasm</location>
    </subcellularLocation>
</comment>
<dbReference type="Pfam" id="PF02527">
    <property type="entry name" value="GidB"/>
    <property type="match status" value="1"/>
</dbReference>
<sequence>MRDRGPSQNVPRETLNRLNTFVELLRTWNSKINLVSPATLNDVWTRHIDDSLQLVDFAPGTASRWVDLGSGAGFPGLVVAIAAAESRPSLKITLIESDQRKAAFLVTAARACGVDVAVVADRVESTRPQNADVVSARALAPLTRLLGLAERHLAASGVALFLKGGQSEAEIATALEHWRFQVHKHPSKTSAEGVVLAVEDISRV</sequence>
<dbReference type="GO" id="GO:0070043">
    <property type="term" value="F:rRNA (guanine-N7-)-methyltransferase activity"/>
    <property type="evidence" value="ECO:0007669"/>
    <property type="project" value="UniProtKB-UniRule"/>
</dbReference>
<comment type="caution">
    <text evidence="7">The sequence shown here is derived from an EMBL/GenBank/DDBJ whole genome shotgun (WGS) entry which is preliminary data.</text>
</comment>
<reference evidence="7" key="2">
    <citation type="journal article" date="2020" name="Microorganisms">
        <title>Osmotic Adaptation and Compatible Solute Biosynthesis of Phototrophic Bacteria as Revealed from Genome Analyses.</title>
        <authorList>
            <person name="Imhoff J.F."/>
            <person name="Rahn T."/>
            <person name="Kunzel S."/>
            <person name="Keller A."/>
            <person name="Neulinger S.C."/>
        </authorList>
    </citation>
    <scope>NUCLEOTIDE SEQUENCE</scope>
    <source>
        <strain evidence="7">LMG 28126</strain>
    </source>
</reference>
<feature type="binding site" evidence="6">
    <location>
        <begin position="123"/>
        <end position="124"/>
    </location>
    <ligand>
        <name>S-adenosyl-L-methionine</name>
        <dbReference type="ChEBI" id="CHEBI:59789"/>
    </ligand>
</feature>
<name>A0A934TJR0_9RHOB</name>
<dbReference type="PIRSF" id="PIRSF003078">
    <property type="entry name" value="GidB"/>
    <property type="match status" value="1"/>
</dbReference>
<evidence type="ECO:0000256" key="1">
    <source>
        <dbReference type="ARBA" id="ARBA00022490"/>
    </source>
</evidence>
<keyword evidence="4 6" id="KW-0808">Transferase</keyword>
<feature type="binding site" evidence="6">
    <location>
        <position position="74"/>
    </location>
    <ligand>
        <name>S-adenosyl-L-methionine</name>
        <dbReference type="ChEBI" id="CHEBI:59789"/>
    </ligand>
</feature>
<evidence type="ECO:0000256" key="3">
    <source>
        <dbReference type="ARBA" id="ARBA00022603"/>
    </source>
</evidence>
<dbReference type="Proteomes" id="UP000706333">
    <property type="component" value="Unassembled WGS sequence"/>
</dbReference>
<dbReference type="HAMAP" id="MF_00074">
    <property type="entry name" value="16SrRNA_methyltr_G"/>
    <property type="match status" value="1"/>
</dbReference>
<evidence type="ECO:0000256" key="6">
    <source>
        <dbReference type="HAMAP-Rule" id="MF_00074"/>
    </source>
</evidence>
<evidence type="ECO:0000256" key="4">
    <source>
        <dbReference type="ARBA" id="ARBA00022679"/>
    </source>
</evidence>
<dbReference type="NCBIfam" id="TIGR00138">
    <property type="entry name" value="rsmG_gidB"/>
    <property type="match status" value="1"/>
</dbReference>
<dbReference type="PANTHER" id="PTHR31760:SF0">
    <property type="entry name" value="S-ADENOSYL-L-METHIONINE-DEPENDENT METHYLTRANSFERASES SUPERFAMILY PROTEIN"/>
    <property type="match status" value="1"/>
</dbReference>
<evidence type="ECO:0000313" key="7">
    <source>
        <dbReference type="EMBL" id="MBK5927040.1"/>
    </source>
</evidence>
<dbReference type="Gene3D" id="3.40.50.150">
    <property type="entry name" value="Vaccinia Virus protein VP39"/>
    <property type="match status" value="1"/>
</dbReference>
<feature type="binding site" evidence="6">
    <location>
        <position position="69"/>
    </location>
    <ligand>
        <name>S-adenosyl-L-methionine</name>
        <dbReference type="ChEBI" id="CHEBI:59789"/>
    </ligand>
</feature>
<protein>
    <recommendedName>
        <fullName evidence="6">Ribosomal RNA small subunit methyltransferase G</fullName>
        <ecNumber evidence="6">2.1.1.170</ecNumber>
    </recommendedName>
    <alternativeName>
        <fullName evidence="6">16S rRNA 7-methylguanosine methyltransferase</fullName>
        <shortName evidence="6">16S rRNA m7G methyltransferase</shortName>
    </alternativeName>
</protein>
<dbReference type="GO" id="GO:0005829">
    <property type="term" value="C:cytosol"/>
    <property type="evidence" value="ECO:0007669"/>
    <property type="project" value="TreeGrafter"/>
</dbReference>
<evidence type="ECO:0000313" key="8">
    <source>
        <dbReference type="Proteomes" id="UP000706333"/>
    </source>
</evidence>
<comment type="similarity">
    <text evidence="6">Belongs to the methyltransferase superfamily. RNA methyltransferase RsmG family.</text>
</comment>
<dbReference type="SUPFAM" id="SSF53335">
    <property type="entry name" value="S-adenosyl-L-methionine-dependent methyltransferases"/>
    <property type="match status" value="1"/>
</dbReference>
<dbReference type="EMBL" id="NHSD01000198">
    <property type="protein sequence ID" value="MBK5927040.1"/>
    <property type="molecule type" value="Genomic_DNA"/>
</dbReference>
<organism evidence="7 8">
    <name type="scientific">Rhodobaculum claviforme</name>
    <dbReference type="NCBI Taxonomy" id="1549854"/>
    <lineage>
        <taxon>Bacteria</taxon>
        <taxon>Pseudomonadati</taxon>
        <taxon>Pseudomonadota</taxon>
        <taxon>Alphaproteobacteria</taxon>
        <taxon>Rhodobacterales</taxon>
        <taxon>Paracoccaceae</taxon>
        <taxon>Rhodobaculum</taxon>
    </lineage>
</organism>
<keyword evidence="1 6" id="KW-0963">Cytoplasm</keyword>